<dbReference type="Gene3D" id="3.20.20.140">
    <property type="entry name" value="Metal-dependent hydrolases"/>
    <property type="match status" value="1"/>
</dbReference>
<sequence>MLKIDAHQHFWQYNPVRDSWITEDMQVIGRDFYPEDLLPVLQKHGMDGSVAVQADQSEKETEFLLDLASVNPFIKGVVGWIDLKADDLEDRLHHFKKYEKLKGFRHILQSEPDEQYMLDPQFKKGIAALGKHGYTYDILIFPNHLPYAAQLAAEFPDQKFVLDHMAKPYIKAGKIDGWKQDIEKLASYPNVSCKVSALLTEADWDNTPAADFIPYIDIVFNAFGINRVLFGSDWPVCLLAGGYEKTMEVMDLYAERLSAAEKELFFGGNAAAFYGLG</sequence>
<dbReference type="Pfam" id="PF04909">
    <property type="entry name" value="Amidohydro_2"/>
    <property type="match status" value="1"/>
</dbReference>
<evidence type="ECO:0000313" key="4">
    <source>
        <dbReference type="Proteomes" id="UP000199705"/>
    </source>
</evidence>
<feature type="domain" description="Amidohydrolase-related" evidence="2">
    <location>
        <begin position="4"/>
        <end position="276"/>
    </location>
</feature>
<dbReference type="InterPro" id="IPR032466">
    <property type="entry name" value="Metal_Hydrolase"/>
</dbReference>
<comment type="similarity">
    <text evidence="1">Belongs to the metallo-dependent hydrolases superfamily.</text>
</comment>
<evidence type="ECO:0000259" key="2">
    <source>
        <dbReference type="Pfam" id="PF04909"/>
    </source>
</evidence>
<reference evidence="4" key="1">
    <citation type="submission" date="2016-10" db="EMBL/GenBank/DDBJ databases">
        <authorList>
            <person name="Varghese N."/>
            <person name="Submissions S."/>
        </authorList>
    </citation>
    <scope>NUCLEOTIDE SEQUENCE [LARGE SCALE GENOMIC DNA]</scope>
    <source>
        <strain evidence="4">Gh-67</strain>
    </source>
</reference>
<dbReference type="RefSeq" id="WP_091166884.1">
    <property type="nucleotide sequence ID" value="NZ_FNCG01000004.1"/>
</dbReference>
<dbReference type="InterPro" id="IPR052350">
    <property type="entry name" value="Metallo-dep_Lactonases"/>
</dbReference>
<gene>
    <name evidence="3" type="ORF">SAMN05192573_104542</name>
</gene>
<dbReference type="AlphaFoldDB" id="A0A1G7WTM5"/>
<evidence type="ECO:0000313" key="3">
    <source>
        <dbReference type="EMBL" id="SDG75278.1"/>
    </source>
</evidence>
<dbReference type="EMBL" id="FNCG01000004">
    <property type="protein sequence ID" value="SDG75278.1"/>
    <property type="molecule type" value="Genomic_DNA"/>
</dbReference>
<dbReference type="STRING" id="551996.SAMN05192573_104542"/>
<organism evidence="3 4">
    <name type="scientific">Mucilaginibacter gossypii</name>
    <dbReference type="NCBI Taxonomy" id="551996"/>
    <lineage>
        <taxon>Bacteria</taxon>
        <taxon>Pseudomonadati</taxon>
        <taxon>Bacteroidota</taxon>
        <taxon>Sphingobacteriia</taxon>
        <taxon>Sphingobacteriales</taxon>
        <taxon>Sphingobacteriaceae</taxon>
        <taxon>Mucilaginibacter</taxon>
    </lineage>
</organism>
<evidence type="ECO:0000256" key="1">
    <source>
        <dbReference type="ARBA" id="ARBA00038310"/>
    </source>
</evidence>
<dbReference type="Proteomes" id="UP000199705">
    <property type="component" value="Unassembled WGS sequence"/>
</dbReference>
<protein>
    <submittedName>
        <fullName evidence="3">L-fuconolactonase</fullName>
    </submittedName>
</protein>
<keyword evidence="4" id="KW-1185">Reference proteome</keyword>
<proteinExistence type="inferred from homology"/>
<dbReference type="SUPFAM" id="SSF51556">
    <property type="entry name" value="Metallo-dependent hydrolases"/>
    <property type="match status" value="1"/>
</dbReference>
<accession>A0A1G7WTM5</accession>
<name>A0A1G7WTM5_9SPHI</name>
<dbReference type="PANTHER" id="PTHR43569:SF2">
    <property type="entry name" value="AMIDOHYDROLASE-RELATED DOMAIN-CONTAINING PROTEIN"/>
    <property type="match status" value="1"/>
</dbReference>
<dbReference type="PANTHER" id="PTHR43569">
    <property type="entry name" value="AMIDOHYDROLASE"/>
    <property type="match status" value="1"/>
</dbReference>
<dbReference type="InterPro" id="IPR006680">
    <property type="entry name" value="Amidohydro-rel"/>
</dbReference>
<dbReference type="GO" id="GO:0016787">
    <property type="term" value="F:hydrolase activity"/>
    <property type="evidence" value="ECO:0007669"/>
    <property type="project" value="InterPro"/>
</dbReference>